<proteinExistence type="predicted"/>
<reference evidence="2" key="2">
    <citation type="submission" date="2022-10" db="EMBL/GenBank/DDBJ databases">
        <authorList>
            <consortium name="ENA_rothamsted_submissions"/>
            <consortium name="culmorum"/>
            <person name="King R."/>
        </authorList>
    </citation>
    <scope>NUCLEOTIDE SEQUENCE</scope>
</reference>
<organism evidence="2 3">
    <name type="scientific">Chironomus riparius</name>
    <dbReference type="NCBI Taxonomy" id="315576"/>
    <lineage>
        <taxon>Eukaryota</taxon>
        <taxon>Metazoa</taxon>
        <taxon>Ecdysozoa</taxon>
        <taxon>Arthropoda</taxon>
        <taxon>Hexapoda</taxon>
        <taxon>Insecta</taxon>
        <taxon>Pterygota</taxon>
        <taxon>Neoptera</taxon>
        <taxon>Endopterygota</taxon>
        <taxon>Diptera</taxon>
        <taxon>Nematocera</taxon>
        <taxon>Chironomoidea</taxon>
        <taxon>Chironomidae</taxon>
        <taxon>Chironominae</taxon>
        <taxon>Chironomus</taxon>
    </lineage>
</organism>
<evidence type="ECO:0000313" key="2">
    <source>
        <dbReference type="EMBL" id="CAG9811943.1"/>
    </source>
</evidence>
<accession>A0A9N9S937</accession>
<dbReference type="EMBL" id="OU895880">
    <property type="protein sequence ID" value="CAG9811943.1"/>
    <property type="molecule type" value="Genomic_DNA"/>
</dbReference>
<protein>
    <submittedName>
        <fullName evidence="2">Uncharacterized protein</fullName>
    </submittedName>
</protein>
<dbReference type="InterPro" id="IPR032675">
    <property type="entry name" value="LRR_dom_sf"/>
</dbReference>
<reference evidence="2" key="1">
    <citation type="submission" date="2022-01" db="EMBL/GenBank/DDBJ databases">
        <authorList>
            <person name="King R."/>
        </authorList>
    </citation>
    <scope>NUCLEOTIDE SEQUENCE</scope>
</reference>
<dbReference type="OrthoDB" id="7736698at2759"/>
<feature type="chain" id="PRO_5040370237" evidence="1">
    <location>
        <begin position="21"/>
        <end position="239"/>
    </location>
</feature>
<gene>
    <name evidence="2" type="ORF">CHIRRI_LOCUS14750</name>
</gene>
<evidence type="ECO:0000313" key="3">
    <source>
        <dbReference type="Proteomes" id="UP001153620"/>
    </source>
</evidence>
<dbReference type="Proteomes" id="UP001153620">
    <property type="component" value="Chromosome 4"/>
</dbReference>
<evidence type="ECO:0000256" key="1">
    <source>
        <dbReference type="SAM" id="SignalP"/>
    </source>
</evidence>
<keyword evidence="3" id="KW-1185">Reference proteome</keyword>
<dbReference type="Gene3D" id="3.80.10.10">
    <property type="entry name" value="Ribonuclease Inhibitor"/>
    <property type="match status" value="1"/>
</dbReference>
<sequence>MTNFKIFIALFTSIIQYSASQMESIDITCSYGPSTWYGTTKFNECSVSNKLVVVKRNYKVKSVKIITEKVKAELTEVESLSIEYVVMYFLLQGFENHLQNITALRLGFCQLKEITKNDLKVFPKLKFLWIWENDLEVLEADLFLYNPDMIYINFYWNFLKSIDANIFNNLKSLDLVYMYKNTCINMDAKNKEELLKLVDVIKEKCMDKKKEDFVKKVGNFCGKNEIFTNYFLWIFVIFI</sequence>
<name>A0A9N9S937_9DIPT</name>
<dbReference type="SUPFAM" id="SSF52058">
    <property type="entry name" value="L domain-like"/>
    <property type="match status" value="1"/>
</dbReference>
<feature type="signal peptide" evidence="1">
    <location>
        <begin position="1"/>
        <end position="20"/>
    </location>
</feature>
<keyword evidence="1" id="KW-0732">Signal</keyword>
<dbReference type="AlphaFoldDB" id="A0A9N9S937"/>